<reference evidence="1" key="1">
    <citation type="journal article" date="2022" name="bioRxiv">
        <title>Sequencing and chromosome-scale assembly of the giantPleurodeles waltlgenome.</title>
        <authorList>
            <person name="Brown T."/>
            <person name="Elewa A."/>
            <person name="Iarovenko S."/>
            <person name="Subramanian E."/>
            <person name="Araus A.J."/>
            <person name="Petzold A."/>
            <person name="Susuki M."/>
            <person name="Suzuki K.-i.T."/>
            <person name="Hayashi T."/>
            <person name="Toyoda A."/>
            <person name="Oliveira C."/>
            <person name="Osipova E."/>
            <person name="Leigh N.D."/>
            <person name="Simon A."/>
            <person name="Yun M.H."/>
        </authorList>
    </citation>
    <scope>NUCLEOTIDE SEQUENCE</scope>
    <source>
        <strain evidence="1">20211129_DDA</strain>
        <tissue evidence="1">Liver</tissue>
    </source>
</reference>
<sequence>MQEPTIAEYVEQFVEWSSRGTVSAVRFVAAMLLFFENRAVGVPCQCTLVLGLLVRVRWMGVSLSGWVKMG</sequence>
<gene>
    <name evidence="1" type="ORF">NDU88_001654</name>
</gene>
<accession>A0AAV7NBD7</accession>
<dbReference type="Proteomes" id="UP001066276">
    <property type="component" value="Chromosome 8"/>
</dbReference>
<proteinExistence type="predicted"/>
<name>A0AAV7NBD7_PLEWA</name>
<dbReference type="AlphaFoldDB" id="A0AAV7NBD7"/>
<protein>
    <submittedName>
        <fullName evidence="1">Uncharacterized protein</fullName>
    </submittedName>
</protein>
<dbReference type="EMBL" id="JANPWB010000012">
    <property type="protein sequence ID" value="KAJ1113408.1"/>
    <property type="molecule type" value="Genomic_DNA"/>
</dbReference>
<keyword evidence="2" id="KW-1185">Reference proteome</keyword>
<comment type="caution">
    <text evidence="1">The sequence shown here is derived from an EMBL/GenBank/DDBJ whole genome shotgun (WGS) entry which is preliminary data.</text>
</comment>
<organism evidence="1 2">
    <name type="scientific">Pleurodeles waltl</name>
    <name type="common">Iberian ribbed newt</name>
    <dbReference type="NCBI Taxonomy" id="8319"/>
    <lineage>
        <taxon>Eukaryota</taxon>
        <taxon>Metazoa</taxon>
        <taxon>Chordata</taxon>
        <taxon>Craniata</taxon>
        <taxon>Vertebrata</taxon>
        <taxon>Euteleostomi</taxon>
        <taxon>Amphibia</taxon>
        <taxon>Batrachia</taxon>
        <taxon>Caudata</taxon>
        <taxon>Salamandroidea</taxon>
        <taxon>Salamandridae</taxon>
        <taxon>Pleurodelinae</taxon>
        <taxon>Pleurodeles</taxon>
    </lineage>
</organism>
<evidence type="ECO:0000313" key="2">
    <source>
        <dbReference type="Proteomes" id="UP001066276"/>
    </source>
</evidence>
<evidence type="ECO:0000313" key="1">
    <source>
        <dbReference type="EMBL" id="KAJ1113408.1"/>
    </source>
</evidence>